<dbReference type="InterPro" id="IPR012762">
    <property type="entry name" value="Ubiq_biosynth_COQ9"/>
</dbReference>
<dbReference type="Gene3D" id="1.10.357.10">
    <property type="entry name" value="Tetracycline Repressor, domain 2"/>
    <property type="match status" value="1"/>
</dbReference>
<dbReference type="PANTHER" id="PTHR21427">
    <property type="entry name" value="UBIQUINONE BIOSYNTHESIS PROTEIN COQ9, MITOCHONDRIAL"/>
    <property type="match status" value="1"/>
</dbReference>
<dbReference type="RefSeq" id="WP_055681705.1">
    <property type="nucleotide sequence ID" value="NZ_CXPG01000013.1"/>
</dbReference>
<evidence type="ECO:0000313" key="8">
    <source>
        <dbReference type="EMBL" id="CTQ32237.1"/>
    </source>
</evidence>
<proteinExistence type="inferred from homology"/>
<name>A0A0M6XNR6_9RHOB</name>
<keyword evidence="5" id="KW-0446">Lipid-binding</keyword>
<dbReference type="GO" id="GO:0008289">
    <property type="term" value="F:lipid binding"/>
    <property type="evidence" value="ECO:0007669"/>
    <property type="project" value="UniProtKB-KW"/>
</dbReference>
<evidence type="ECO:0000313" key="9">
    <source>
        <dbReference type="Proteomes" id="UP000048908"/>
    </source>
</evidence>
<protein>
    <submittedName>
        <fullName evidence="8">RpsU-divergently transcribed protein</fullName>
    </submittedName>
</protein>
<dbReference type="OrthoDB" id="7201143at2"/>
<evidence type="ECO:0000256" key="6">
    <source>
        <dbReference type="ARBA" id="ARBA00058104"/>
    </source>
</evidence>
<evidence type="ECO:0000256" key="4">
    <source>
        <dbReference type="ARBA" id="ARBA00022946"/>
    </source>
</evidence>
<dbReference type="AlphaFoldDB" id="A0A0M6XNR6"/>
<evidence type="ECO:0000259" key="7">
    <source>
        <dbReference type="Pfam" id="PF08511"/>
    </source>
</evidence>
<dbReference type="NCBIfam" id="TIGR02396">
    <property type="entry name" value="diverge_rpsU"/>
    <property type="match status" value="1"/>
</dbReference>
<dbReference type="EMBL" id="CXPG01000013">
    <property type="protein sequence ID" value="CTQ32237.1"/>
    <property type="molecule type" value="Genomic_DNA"/>
</dbReference>
<dbReference type="GO" id="GO:0006744">
    <property type="term" value="P:ubiquinone biosynthetic process"/>
    <property type="evidence" value="ECO:0007669"/>
    <property type="project" value="UniProtKB-KW"/>
</dbReference>
<comment type="function">
    <text evidence="6">Membrane-associated protein that warps the membrane surface to access and bind aromatic isoprenes with high specificity, including ubiquinone (CoQ) isoprene intermediates and presents them directly to COQ7, therefore facilitating the COQ7-mediated hydroxylase step. Participates in the biosynthesis of coenzyme Q, also named ubiquinone, an essential lipid-soluble electron transporter for aerobic cellular respiration.</text>
</comment>
<evidence type="ECO:0000256" key="2">
    <source>
        <dbReference type="ARBA" id="ARBA00010766"/>
    </source>
</evidence>
<dbReference type="InterPro" id="IPR013718">
    <property type="entry name" value="COQ9_C"/>
</dbReference>
<accession>A0A0M6XNR6</accession>
<evidence type="ECO:0000256" key="1">
    <source>
        <dbReference type="ARBA" id="ARBA00004749"/>
    </source>
</evidence>
<reference evidence="8 9" key="1">
    <citation type="submission" date="2015-07" db="EMBL/GenBank/DDBJ databases">
        <authorList>
            <person name="Noorani M."/>
        </authorList>
    </citation>
    <scope>NUCLEOTIDE SEQUENCE [LARGE SCALE GENOMIC DNA]</scope>
    <source>
        <strain evidence="8 9">CECT 5088</strain>
    </source>
</reference>
<evidence type="ECO:0000256" key="3">
    <source>
        <dbReference type="ARBA" id="ARBA00022688"/>
    </source>
</evidence>
<gene>
    <name evidence="8" type="ORF">JAN5088_01000</name>
</gene>
<keyword evidence="9" id="KW-1185">Reference proteome</keyword>
<organism evidence="8 9">
    <name type="scientific">Jannaschia rubra</name>
    <dbReference type="NCBI Taxonomy" id="282197"/>
    <lineage>
        <taxon>Bacteria</taxon>
        <taxon>Pseudomonadati</taxon>
        <taxon>Pseudomonadota</taxon>
        <taxon>Alphaproteobacteria</taxon>
        <taxon>Rhodobacterales</taxon>
        <taxon>Roseobacteraceae</taxon>
        <taxon>Jannaschia</taxon>
    </lineage>
</organism>
<sequence>MDALKDRMIDAALPHVAFDGWSAATFRKAVEDAHVTPAQGRAAFPRGAIDLALAFHRRGDAEMVQRLRGGDLTDMRFRDRIAHAVRLRLEIAGDNREAVRRGITLFALPIHAADGAAAVWGTADAIWDALGDTSQDVNWYTKRATLAGVYSSTVLYWLGDQTEGHSATWDFLDRRIDDVMQIEKMKAQVRKSPILSSLMAGPNMILNQIRAPIRPPRGDLPGIWRDPS</sequence>
<dbReference type="Pfam" id="PF08511">
    <property type="entry name" value="COQ9"/>
    <property type="match status" value="1"/>
</dbReference>
<feature type="domain" description="COQ9 C-terminal" evidence="7">
    <location>
        <begin position="114"/>
        <end position="183"/>
    </location>
</feature>
<keyword evidence="4" id="KW-0809">Transit peptide</keyword>
<comment type="similarity">
    <text evidence="2">Belongs to the COQ9 family.</text>
</comment>
<dbReference type="PANTHER" id="PTHR21427:SF19">
    <property type="entry name" value="UBIQUINONE BIOSYNTHESIS PROTEIN COQ9, MITOCHONDRIAL"/>
    <property type="match status" value="1"/>
</dbReference>
<keyword evidence="3" id="KW-0831">Ubiquinone biosynthesis</keyword>
<comment type="pathway">
    <text evidence="1">Cofactor biosynthesis; ubiquinone biosynthesis.</text>
</comment>
<dbReference type="Proteomes" id="UP000048908">
    <property type="component" value="Unassembled WGS sequence"/>
</dbReference>
<dbReference type="STRING" id="282197.SAMN04488517_105203"/>
<evidence type="ECO:0000256" key="5">
    <source>
        <dbReference type="ARBA" id="ARBA00023121"/>
    </source>
</evidence>